<dbReference type="Proteomes" id="UP000327085">
    <property type="component" value="Unassembled WGS sequence"/>
</dbReference>
<organism evidence="1 2">
    <name type="scientific">Prunus dulcis</name>
    <name type="common">Almond</name>
    <name type="synonym">Amygdalus dulcis</name>
    <dbReference type="NCBI Taxonomy" id="3755"/>
    <lineage>
        <taxon>Eukaryota</taxon>
        <taxon>Viridiplantae</taxon>
        <taxon>Streptophyta</taxon>
        <taxon>Embryophyta</taxon>
        <taxon>Tracheophyta</taxon>
        <taxon>Spermatophyta</taxon>
        <taxon>Magnoliopsida</taxon>
        <taxon>eudicotyledons</taxon>
        <taxon>Gunneridae</taxon>
        <taxon>Pentapetalae</taxon>
        <taxon>rosids</taxon>
        <taxon>fabids</taxon>
        <taxon>Rosales</taxon>
        <taxon>Rosaceae</taxon>
        <taxon>Amygdaloideae</taxon>
        <taxon>Amygdaleae</taxon>
        <taxon>Prunus</taxon>
    </lineage>
</organism>
<feature type="non-terminal residue" evidence="1">
    <location>
        <position position="55"/>
    </location>
</feature>
<name>A0A5E4GIN4_PRUDU</name>
<accession>A0A5E4GIN4</accession>
<dbReference type="InParanoid" id="A0A5E4GIN4"/>
<dbReference type="EMBL" id="CABIKO010000816">
    <property type="protein sequence ID" value="VVA39596.1"/>
    <property type="molecule type" value="Genomic_DNA"/>
</dbReference>
<evidence type="ECO:0000313" key="1">
    <source>
        <dbReference type="EMBL" id="VVA39596.1"/>
    </source>
</evidence>
<gene>
    <name evidence="1" type="ORF">ALMOND_2B022363</name>
</gene>
<reference evidence="2" key="1">
    <citation type="journal article" date="2020" name="Plant J.">
        <title>Transposons played a major role in the diversification between the closely related almond and peach genomes: results from the almond genome sequence.</title>
        <authorList>
            <person name="Alioto T."/>
            <person name="Alexiou K.G."/>
            <person name="Bardil A."/>
            <person name="Barteri F."/>
            <person name="Castanera R."/>
            <person name="Cruz F."/>
            <person name="Dhingra A."/>
            <person name="Duval H."/>
            <person name="Fernandez I Marti A."/>
            <person name="Frias L."/>
            <person name="Galan B."/>
            <person name="Garcia J.L."/>
            <person name="Howad W."/>
            <person name="Gomez-Garrido J."/>
            <person name="Gut M."/>
            <person name="Julca I."/>
            <person name="Morata J."/>
            <person name="Puigdomenech P."/>
            <person name="Ribeca P."/>
            <person name="Rubio Cabetas M.J."/>
            <person name="Vlasova A."/>
            <person name="Wirthensohn M."/>
            <person name="Garcia-Mas J."/>
            <person name="Gabaldon T."/>
            <person name="Casacuberta J.M."/>
            <person name="Arus P."/>
        </authorList>
    </citation>
    <scope>NUCLEOTIDE SEQUENCE [LARGE SCALE GENOMIC DNA]</scope>
    <source>
        <strain evidence="2">cv. Texas</strain>
    </source>
</reference>
<dbReference type="AlphaFoldDB" id="A0A5E4GIN4"/>
<dbReference type="Gramene" id="VVA39596">
    <property type="protein sequence ID" value="VVA39596"/>
    <property type="gene ID" value="Prudul26B022363"/>
</dbReference>
<evidence type="ECO:0000313" key="2">
    <source>
        <dbReference type="Proteomes" id="UP000327085"/>
    </source>
</evidence>
<protein>
    <submittedName>
        <fullName evidence="1">Uncharacterized protein</fullName>
    </submittedName>
</protein>
<proteinExistence type="predicted"/>
<feature type="non-terminal residue" evidence="1">
    <location>
        <position position="1"/>
    </location>
</feature>
<sequence>HRLQGDFCSRGQIDHRPLLVIHCCSSRLAFYIKWMYKMHFYMGICLRRFTCYHLL</sequence>